<feature type="compositionally biased region" description="Gly residues" evidence="1">
    <location>
        <begin position="169"/>
        <end position="185"/>
    </location>
</feature>
<reference evidence="2 3" key="1">
    <citation type="submission" date="2017-03" db="EMBL/GenBank/DDBJ databases">
        <title>Genomes of endolithic fungi from Antarctica.</title>
        <authorList>
            <person name="Coleine C."/>
            <person name="Masonjones S."/>
            <person name="Stajich J.E."/>
        </authorList>
    </citation>
    <scope>NUCLEOTIDE SEQUENCE [LARGE SCALE GENOMIC DNA]</scope>
    <source>
        <strain evidence="2 3">CCFEE 5311</strain>
    </source>
</reference>
<sequence>MASVLSSVPRGTFRLHAAQLRHASNTTTALANTQHAAQLSLFKPPSSIISPWRCITGAQEWQTSTYSYNKSTTRTLPTASLAADKLLRDFSTAIPSRGLASTGSSSTARSAVAQRRKRWEKTFVSGTTVKDFGDRIVVNAVLFDAAEAEAEERKRKFKEMQESKKAGRGKGGAGGGRRRGPGGAAGARRPMGRTGGAMGGYGGAAPGLRAGGRYGGGSGGGSYGQGPPGVRSGAPGGGGGRYGGGSGGGSYGQGPPGVRSGAPGGGGGSYGRSVPAARNGAPGATTGFETGIKTLRFGPASQRST</sequence>
<organism evidence="2 3">
    <name type="scientific">Friedmanniomyces endolithicus</name>
    <dbReference type="NCBI Taxonomy" id="329885"/>
    <lineage>
        <taxon>Eukaryota</taxon>
        <taxon>Fungi</taxon>
        <taxon>Dikarya</taxon>
        <taxon>Ascomycota</taxon>
        <taxon>Pezizomycotina</taxon>
        <taxon>Dothideomycetes</taxon>
        <taxon>Dothideomycetidae</taxon>
        <taxon>Mycosphaerellales</taxon>
        <taxon>Teratosphaeriaceae</taxon>
        <taxon>Friedmanniomyces</taxon>
    </lineage>
</organism>
<comment type="caution">
    <text evidence="2">The sequence shown here is derived from an EMBL/GenBank/DDBJ whole genome shotgun (WGS) entry which is preliminary data.</text>
</comment>
<feature type="compositionally biased region" description="Low complexity" evidence="1">
    <location>
        <begin position="97"/>
        <end position="110"/>
    </location>
</feature>
<name>A0A4U0V905_9PEZI</name>
<feature type="region of interest" description="Disordered" evidence="1">
    <location>
        <begin position="216"/>
        <end position="305"/>
    </location>
</feature>
<dbReference type="Proteomes" id="UP000310066">
    <property type="component" value="Unassembled WGS sequence"/>
</dbReference>
<feature type="compositionally biased region" description="Gly residues" evidence="1">
    <location>
        <begin position="216"/>
        <end position="227"/>
    </location>
</feature>
<dbReference type="AlphaFoldDB" id="A0A4U0V905"/>
<evidence type="ECO:0000256" key="1">
    <source>
        <dbReference type="SAM" id="MobiDB-lite"/>
    </source>
</evidence>
<feature type="region of interest" description="Disordered" evidence="1">
    <location>
        <begin position="97"/>
        <end position="116"/>
    </location>
</feature>
<accession>A0A4U0V905</accession>
<gene>
    <name evidence="2" type="ORF">B0A54_04383</name>
</gene>
<feature type="compositionally biased region" description="Gly residues" evidence="1">
    <location>
        <begin position="234"/>
        <end position="255"/>
    </location>
</feature>
<evidence type="ECO:0000313" key="3">
    <source>
        <dbReference type="Proteomes" id="UP000310066"/>
    </source>
</evidence>
<feature type="region of interest" description="Disordered" evidence="1">
    <location>
        <begin position="153"/>
        <end position="199"/>
    </location>
</feature>
<proteinExistence type="predicted"/>
<evidence type="ECO:0000313" key="2">
    <source>
        <dbReference type="EMBL" id="TKA45287.1"/>
    </source>
</evidence>
<protein>
    <submittedName>
        <fullName evidence="2">Uncharacterized protein</fullName>
    </submittedName>
</protein>
<dbReference type="EMBL" id="NAJP01000012">
    <property type="protein sequence ID" value="TKA45287.1"/>
    <property type="molecule type" value="Genomic_DNA"/>
</dbReference>
<dbReference type="OrthoDB" id="3931163at2759"/>
<feature type="compositionally biased region" description="Basic and acidic residues" evidence="1">
    <location>
        <begin position="153"/>
        <end position="165"/>
    </location>
</feature>